<evidence type="ECO:0000259" key="3">
    <source>
        <dbReference type="PROSITE" id="PS50211"/>
    </source>
</evidence>
<reference evidence="4 5" key="1">
    <citation type="submission" date="2016-11" db="EMBL/GenBank/DDBJ databases">
        <authorList>
            <person name="Jaros S."/>
            <person name="Januszkiewicz K."/>
            <person name="Wedrychowicz H."/>
        </authorList>
    </citation>
    <scope>NUCLEOTIDE SEQUENCE [LARGE SCALE GENOMIC DNA]</scope>
</reference>
<gene>
    <name evidence="4" type="primary">BQ5605_C007g04672</name>
    <name evidence="4" type="ORF">BQ5605_C007G04672</name>
</gene>
<feature type="compositionally biased region" description="Polar residues" evidence="2">
    <location>
        <begin position="63"/>
        <end position="73"/>
    </location>
</feature>
<sequence>MSAVSVPRSSTDPDPDPDPDPDHDGLDRPTLSSNTPPASASTPAASTAQVAPHSVPSASSSSGRRLSTPLQLSRSEDEHSDAAVDRAAAGRPEQARPSTSTSTLTSTPISSTTSHPPTPPTTSTSALTSQQASSCAASTSSNTTSTSASKRRDRSTSRSRQPAYVYAVLLVAFDHLQGPIIEFGYPQPFADDAYLNSNLPFLALPDGAHAREEDYSYFHMLNPLIAPETLFGISCNRQIQADELLKKGKDVTRSTVQKAIVVLANKVGSNDHVFAGILADAYVLDRASQPIFGPLRDKLGVITRTFFAQRNFEDKSILVDLYSSFEIQQPSPISSPKLSEGEAQEREDAGMYMGTSLRELVYRFRSKTLMLVKLLMLQKKVNLARHSIVTLSRLTIDAVQVMFYAANSPVETLCTMQYSLVALIPSLLTHLDDASSPDLDALAQTLTKPTSLKTSDRSSLVRYLGLPLNIFGKVSASRRVDLSVRASTDRSGRTQGSFFQPYLPLQQIDLLQARSFLVGTTNSIFQQQRDCPIDVLVRLESATLEVLDPKLSYLISLTAADRKWMDEIVSTVDNSYDPADPSRPVGMNFIGSEDFLRAKFEEYICSLLACIKFTEFLKQGDKGQTLLSGNEMASYNVESFNDLFVRAFKATPAFAVWNRTTDDAIFDLVEPKHPMEGKTNPIEDVGIRLAHGLHDLHLPENLAPTKEMLSRGVQQGSESIWGAYSFLKSDITKRQKEYNERRTNSISGSIPASPPVLDMAGNTLLAGVDVAKTGVATVATGIGSFLASRRVSGLFSGPKSPTTTTNESNSRSLTGTPKLATQPPSPLDLRKTTDSPSNLAPFLGSGASPAPPGSGAGLLPSPGISGYLRPLSTASSATTPPLTPPIAAGSNNATPAAGGGAGGFFSSVNPLSLLSRARSPEITSSTSTSSTFPPTPSDRPIPLKELELGQELMPRDLDKEYAAKQARSERRQSAKTVPVQLEFDEGAMDEERLKELEQMTDEELTRAGVPGAAGAGIEGIAKVKGVEVPTAPKLGGEEWE</sequence>
<feature type="compositionally biased region" description="Low complexity" evidence="2">
    <location>
        <begin position="29"/>
        <end position="62"/>
    </location>
</feature>
<dbReference type="PANTHER" id="PTHR31017:SF1">
    <property type="entry name" value="LATE SECRETORY PATHWAY PROTEIN AVL9 HOMOLOG"/>
    <property type="match status" value="1"/>
</dbReference>
<dbReference type="PANTHER" id="PTHR31017">
    <property type="entry name" value="LATE SECRETORY PATHWAY PROTEIN AVL9-RELATED"/>
    <property type="match status" value="1"/>
</dbReference>
<dbReference type="InterPro" id="IPR037516">
    <property type="entry name" value="Tripartite_DENN"/>
</dbReference>
<dbReference type="EMBL" id="FQNC01000045">
    <property type="protein sequence ID" value="SGY62276.1"/>
    <property type="molecule type" value="Genomic_DNA"/>
</dbReference>
<dbReference type="GO" id="GO:0005737">
    <property type="term" value="C:cytoplasm"/>
    <property type="evidence" value="ECO:0007669"/>
    <property type="project" value="TreeGrafter"/>
</dbReference>
<dbReference type="InterPro" id="IPR051731">
    <property type="entry name" value="DENND11/AVL9_GEFs"/>
</dbReference>
<dbReference type="Proteomes" id="UP000249464">
    <property type="component" value="Unassembled WGS sequence"/>
</dbReference>
<keyword evidence="5" id="KW-1185">Reference proteome</keyword>
<dbReference type="PROSITE" id="PS50211">
    <property type="entry name" value="DENN"/>
    <property type="match status" value="1"/>
</dbReference>
<feature type="region of interest" description="Disordered" evidence="2">
    <location>
        <begin position="793"/>
        <end position="894"/>
    </location>
</feature>
<dbReference type="AlphaFoldDB" id="A0A2X0PA06"/>
<dbReference type="Pfam" id="PF09794">
    <property type="entry name" value="Avl9"/>
    <property type="match status" value="2"/>
</dbReference>
<protein>
    <submittedName>
        <fullName evidence="4">BQ5605_C007g04672 protein</fullName>
    </submittedName>
</protein>
<feature type="compositionally biased region" description="Low complexity" evidence="2">
    <location>
        <begin position="920"/>
        <end position="932"/>
    </location>
</feature>
<feature type="domain" description="UDENN" evidence="3">
    <location>
        <begin position="166"/>
        <end position="671"/>
    </location>
</feature>
<feature type="region of interest" description="Disordered" evidence="2">
    <location>
        <begin position="918"/>
        <end position="942"/>
    </location>
</feature>
<feature type="compositionally biased region" description="Low complexity" evidence="2">
    <location>
        <begin position="857"/>
        <end position="894"/>
    </location>
</feature>
<feature type="compositionally biased region" description="Basic and acidic residues" evidence="2">
    <location>
        <begin position="74"/>
        <end position="84"/>
    </location>
</feature>
<proteinExistence type="inferred from homology"/>
<feature type="compositionally biased region" description="Low complexity" evidence="2">
    <location>
        <begin position="97"/>
        <end position="148"/>
    </location>
</feature>
<name>A0A2X0PA06_9BASI</name>
<evidence type="ECO:0000256" key="2">
    <source>
        <dbReference type="SAM" id="MobiDB-lite"/>
    </source>
</evidence>
<evidence type="ECO:0000313" key="4">
    <source>
        <dbReference type="EMBL" id="SGY62276.1"/>
    </source>
</evidence>
<evidence type="ECO:0000256" key="1">
    <source>
        <dbReference type="ARBA" id="ARBA00038178"/>
    </source>
</evidence>
<dbReference type="InterPro" id="IPR018307">
    <property type="entry name" value="ABL9/DENND6_dom"/>
</dbReference>
<feature type="compositionally biased region" description="Polar residues" evidence="2">
    <location>
        <begin position="799"/>
        <end position="815"/>
    </location>
</feature>
<feature type="region of interest" description="Disordered" evidence="2">
    <location>
        <begin position="1"/>
        <end position="158"/>
    </location>
</feature>
<evidence type="ECO:0000313" key="5">
    <source>
        <dbReference type="Proteomes" id="UP000249464"/>
    </source>
</evidence>
<accession>A0A2X0PA06</accession>
<organism evidence="4 5">
    <name type="scientific">Microbotryum silenes-dioicae</name>
    <dbReference type="NCBI Taxonomy" id="796604"/>
    <lineage>
        <taxon>Eukaryota</taxon>
        <taxon>Fungi</taxon>
        <taxon>Dikarya</taxon>
        <taxon>Basidiomycota</taxon>
        <taxon>Pucciniomycotina</taxon>
        <taxon>Microbotryomycetes</taxon>
        <taxon>Microbotryales</taxon>
        <taxon>Microbotryaceae</taxon>
        <taxon>Microbotryum</taxon>
    </lineage>
</organism>
<comment type="similarity">
    <text evidence="1">Belongs to the AVL9 family.</text>
</comment>